<reference evidence="2 3" key="1">
    <citation type="submission" date="2020-02" db="EMBL/GenBank/DDBJ databases">
        <authorList>
            <person name="Li X.-J."/>
            <person name="Han X.-M."/>
        </authorList>
    </citation>
    <scope>NUCLEOTIDE SEQUENCE [LARGE SCALE GENOMIC DNA]</scope>
    <source>
        <strain evidence="2 3">CCTCC AB 2017055</strain>
    </source>
</reference>
<feature type="region of interest" description="Disordered" evidence="1">
    <location>
        <begin position="1"/>
        <end position="31"/>
    </location>
</feature>
<dbReference type="RefSeq" id="WP_163731903.1">
    <property type="nucleotide sequence ID" value="NZ_JAAGOA010000001.1"/>
</dbReference>
<evidence type="ECO:0000313" key="2">
    <source>
        <dbReference type="EMBL" id="NED98969.1"/>
    </source>
</evidence>
<protein>
    <submittedName>
        <fullName evidence="2">Uncharacterized protein</fullName>
    </submittedName>
</protein>
<comment type="caution">
    <text evidence="2">The sequence shown here is derived from an EMBL/GenBank/DDBJ whole genome shotgun (WGS) entry which is preliminary data.</text>
</comment>
<keyword evidence="3" id="KW-1185">Reference proteome</keyword>
<proteinExistence type="predicted"/>
<gene>
    <name evidence="2" type="ORF">G1H10_02170</name>
</gene>
<dbReference type="EMBL" id="JAAGOA010000001">
    <property type="protein sequence ID" value="NED98969.1"/>
    <property type="molecule type" value="Genomic_DNA"/>
</dbReference>
<evidence type="ECO:0000313" key="3">
    <source>
        <dbReference type="Proteomes" id="UP000475214"/>
    </source>
</evidence>
<evidence type="ECO:0000256" key="1">
    <source>
        <dbReference type="SAM" id="MobiDB-lite"/>
    </source>
</evidence>
<name>A0A6L9S4L9_9ACTN</name>
<sequence length="61" mass="6767">MTSQFADESGMSFSRPATLARRKPGQTPLPKIAPETLAADARARREVADRTGEVLDRLRRL</sequence>
<dbReference type="Proteomes" id="UP000475214">
    <property type="component" value="Unassembled WGS sequence"/>
</dbReference>
<dbReference type="AlphaFoldDB" id="A0A6L9S4L9"/>
<organism evidence="2 3">
    <name type="scientific">Phytoactinopolyspora halotolerans</name>
    <dbReference type="NCBI Taxonomy" id="1981512"/>
    <lineage>
        <taxon>Bacteria</taxon>
        <taxon>Bacillati</taxon>
        <taxon>Actinomycetota</taxon>
        <taxon>Actinomycetes</taxon>
        <taxon>Jiangellales</taxon>
        <taxon>Jiangellaceae</taxon>
        <taxon>Phytoactinopolyspora</taxon>
    </lineage>
</organism>
<accession>A0A6L9S4L9</accession>